<feature type="domain" description="GP-PDE" evidence="1">
    <location>
        <begin position="31"/>
        <end position="255"/>
    </location>
</feature>
<sequence length="264" mass="29931">MILLDWLSMGIDTYFACKRQTKPHANVIDKTRLIAHRGAHNHKQSCLENTDSAFAKALAFGCWGIEFDIRATADQKLIVNHDPTLKRLWNKNLTINTLTLSQLRQEAPLVPTLTEVIGKYGKKMHLFIEIKAPFSDVEPLIEALKPLTPIQDYHLLALDESLFTLIEHAFPKESLLLVPLHNNVGHFCNLSVQKGYGGVLAHYLLLRQSQITNLRNAHQKVGVGFIDSKNGLYRELNRGIEWIFSNNVEQVSAYLQELRLLAST</sequence>
<keyword evidence="2" id="KW-0378">Hydrolase</keyword>
<dbReference type="EC" id="3.1.4.46" evidence="2"/>
<dbReference type="GO" id="GO:0006629">
    <property type="term" value="P:lipid metabolic process"/>
    <property type="evidence" value="ECO:0007669"/>
    <property type="project" value="InterPro"/>
</dbReference>
<evidence type="ECO:0000313" key="3">
    <source>
        <dbReference type="Proteomes" id="UP000254794"/>
    </source>
</evidence>
<dbReference type="GO" id="GO:0008889">
    <property type="term" value="F:glycerophosphodiester phosphodiesterase activity"/>
    <property type="evidence" value="ECO:0007669"/>
    <property type="project" value="UniProtKB-EC"/>
</dbReference>
<protein>
    <submittedName>
        <fullName evidence="2">Glycerophosphoryl diester phosphodiesterase</fullName>
        <ecNumber evidence="2">3.1.4.46</ecNumber>
    </submittedName>
</protein>
<dbReference type="AlphaFoldDB" id="A0A378JI92"/>
<evidence type="ECO:0000313" key="2">
    <source>
        <dbReference type="EMBL" id="STX49970.1"/>
    </source>
</evidence>
<dbReference type="PANTHER" id="PTHR46211:SF14">
    <property type="entry name" value="GLYCEROPHOSPHODIESTER PHOSPHODIESTERASE"/>
    <property type="match status" value="1"/>
</dbReference>
<dbReference type="SUPFAM" id="SSF51695">
    <property type="entry name" value="PLC-like phosphodiesterases"/>
    <property type="match status" value="1"/>
</dbReference>
<dbReference type="PANTHER" id="PTHR46211">
    <property type="entry name" value="GLYCEROPHOSPHORYL DIESTER PHOSPHODIESTERASE"/>
    <property type="match status" value="1"/>
</dbReference>
<evidence type="ECO:0000259" key="1">
    <source>
        <dbReference type="PROSITE" id="PS51704"/>
    </source>
</evidence>
<keyword evidence="3" id="KW-1185">Reference proteome</keyword>
<dbReference type="Proteomes" id="UP000254794">
    <property type="component" value="Unassembled WGS sequence"/>
</dbReference>
<accession>A0A378JI92</accession>
<gene>
    <name evidence="2" type="ORF">NCTC13316_00033</name>
</gene>
<dbReference type="RefSeq" id="WP_242604693.1">
    <property type="nucleotide sequence ID" value="NZ_CAAAHP010000003.1"/>
</dbReference>
<reference evidence="2 3" key="1">
    <citation type="submission" date="2018-06" db="EMBL/GenBank/DDBJ databases">
        <authorList>
            <consortium name="Pathogen Informatics"/>
            <person name="Doyle S."/>
        </authorList>
    </citation>
    <scope>NUCLEOTIDE SEQUENCE [LARGE SCALE GENOMIC DNA]</scope>
    <source>
        <strain evidence="2 3">NCTC13316</strain>
    </source>
</reference>
<dbReference type="EMBL" id="UGOD01000001">
    <property type="protein sequence ID" value="STX49970.1"/>
    <property type="molecule type" value="Genomic_DNA"/>
</dbReference>
<dbReference type="Gene3D" id="3.20.20.190">
    <property type="entry name" value="Phosphatidylinositol (PI) phosphodiesterase"/>
    <property type="match status" value="1"/>
</dbReference>
<dbReference type="Pfam" id="PF03009">
    <property type="entry name" value="GDPD"/>
    <property type="match status" value="1"/>
</dbReference>
<name>A0A378JI92_9GAMM</name>
<dbReference type="InterPro" id="IPR017946">
    <property type="entry name" value="PLC-like_Pdiesterase_TIM-brl"/>
</dbReference>
<dbReference type="PROSITE" id="PS51704">
    <property type="entry name" value="GP_PDE"/>
    <property type="match status" value="1"/>
</dbReference>
<organism evidence="2 3">
    <name type="scientific">Legionella busanensis</name>
    <dbReference type="NCBI Taxonomy" id="190655"/>
    <lineage>
        <taxon>Bacteria</taxon>
        <taxon>Pseudomonadati</taxon>
        <taxon>Pseudomonadota</taxon>
        <taxon>Gammaproteobacteria</taxon>
        <taxon>Legionellales</taxon>
        <taxon>Legionellaceae</taxon>
        <taxon>Legionella</taxon>
    </lineage>
</organism>
<dbReference type="InterPro" id="IPR030395">
    <property type="entry name" value="GP_PDE_dom"/>
</dbReference>
<proteinExistence type="predicted"/>